<dbReference type="AlphaFoldDB" id="A0A445CSX4"/>
<evidence type="ECO:0000313" key="1">
    <source>
        <dbReference type="EMBL" id="RYR53984.1"/>
    </source>
</evidence>
<protein>
    <submittedName>
        <fullName evidence="1">Uncharacterized protein</fullName>
    </submittedName>
</protein>
<organism evidence="1 2">
    <name type="scientific">Arachis hypogaea</name>
    <name type="common">Peanut</name>
    <dbReference type="NCBI Taxonomy" id="3818"/>
    <lineage>
        <taxon>Eukaryota</taxon>
        <taxon>Viridiplantae</taxon>
        <taxon>Streptophyta</taxon>
        <taxon>Embryophyta</taxon>
        <taxon>Tracheophyta</taxon>
        <taxon>Spermatophyta</taxon>
        <taxon>Magnoliopsida</taxon>
        <taxon>eudicotyledons</taxon>
        <taxon>Gunneridae</taxon>
        <taxon>Pentapetalae</taxon>
        <taxon>rosids</taxon>
        <taxon>fabids</taxon>
        <taxon>Fabales</taxon>
        <taxon>Fabaceae</taxon>
        <taxon>Papilionoideae</taxon>
        <taxon>50 kb inversion clade</taxon>
        <taxon>dalbergioids sensu lato</taxon>
        <taxon>Dalbergieae</taxon>
        <taxon>Pterocarpus clade</taxon>
        <taxon>Arachis</taxon>
    </lineage>
</organism>
<accession>A0A445CSX4</accession>
<name>A0A445CSX4_ARAHY</name>
<keyword evidence="2" id="KW-1185">Reference proteome</keyword>
<dbReference type="EMBL" id="SDMP01000006">
    <property type="protein sequence ID" value="RYR53984.1"/>
    <property type="molecule type" value="Genomic_DNA"/>
</dbReference>
<gene>
    <name evidence="1" type="ORF">Ahy_A06g029244</name>
</gene>
<reference evidence="1 2" key="1">
    <citation type="submission" date="2019-01" db="EMBL/GenBank/DDBJ databases">
        <title>Sequencing of cultivated peanut Arachis hypogaea provides insights into genome evolution and oil improvement.</title>
        <authorList>
            <person name="Chen X."/>
        </authorList>
    </citation>
    <scope>NUCLEOTIDE SEQUENCE [LARGE SCALE GENOMIC DNA]</scope>
    <source>
        <strain evidence="2">cv. Fuhuasheng</strain>
        <tissue evidence="1">Leaves</tissue>
    </source>
</reference>
<evidence type="ECO:0000313" key="2">
    <source>
        <dbReference type="Proteomes" id="UP000289738"/>
    </source>
</evidence>
<dbReference type="Proteomes" id="UP000289738">
    <property type="component" value="Chromosome A06"/>
</dbReference>
<proteinExistence type="predicted"/>
<comment type="caution">
    <text evidence="1">The sequence shown here is derived from an EMBL/GenBank/DDBJ whole genome shotgun (WGS) entry which is preliminary data.</text>
</comment>
<sequence length="117" mass="13537">MEKCTTTTIYKNADSDIDTHKERNAGFNTREGKRGLTSSSSKLCFLLITQKKKKNNNNNSSNTERERAIALEVEKESNEKKTFSVFWATQKKKICGFFCCFLIRIVWLEGEIDLEEE</sequence>